<accession>A0A0A8Y7P2</accession>
<name>A0A0A8Y7P2_ARUDO</name>
<organism evidence="1">
    <name type="scientific">Arundo donax</name>
    <name type="common">Giant reed</name>
    <name type="synonym">Donax arundinaceus</name>
    <dbReference type="NCBI Taxonomy" id="35708"/>
    <lineage>
        <taxon>Eukaryota</taxon>
        <taxon>Viridiplantae</taxon>
        <taxon>Streptophyta</taxon>
        <taxon>Embryophyta</taxon>
        <taxon>Tracheophyta</taxon>
        <taxon>Spermatophyta</taxon>
        <taxon>Magnoliopsida</taxon>
        <taxon>Liliopsida</taxon>
        <taxon>Poales</taxon>
        <taxon>Poaceae</taxon>
        <taxon>PACMAD clade</taxon>
        <taxon>Arundinoideae</taxon>
        <taxon>Arundineae</taxon>
        <taxon>Arundo</taxon>
    </lineage>
</organism>
<dbReference type="AlphaFoldDB" id="A0A0A8Y7P2"/>
<sequence>MALKCKAFQYLGKEHTNSKRTSRKVTSIGVFILLAHISIKPLTLEITSCLQSHLKFKTQVVMDTKPTTLHMLRISPQAPDISHDYAKKH</sequence>
<dbReference type="EMBL" id="GBRH01276730">
    <property type="protein sequence ID" value="JAD21165.1"/>
    <property type="molecule type" value="Transcribed_RNA"/>
</dbReference>
<proteinExistence type="predicted"/>
<reference evidence="1" key="1">
    <citation type="submission" date="2014-09" db="EMBL/GenBank/DDBJ databases">
        <authorList>
            <person name="Magalhaes I.L.F."/>
            <person name="Oliveira U."/>
            <person name="Santos F.R."/>
            <person name="Vidigal T.H.D.A."/>
            <person name="Brescovit A.D."/>
            <person name="Santos A.J."/>
        </authorList>
    </citation>
    <scope>NUCLEOTIDE SEQUENCE</scope>
    <source>
        <tissue evidence="1">Shoot tissue taken approximately 20 cm above the soil surface</tissue>
    </source>
</reference>
<protein>
    <submittedName>
        <fullName evidence="1">Uncharacterized protein</fullName>
    </submittedName>
</protein>
<reference evidence="1" key="2">
    <citation type="journal article" date="2015" name="Data Brief">
        <title>Shoot transcriptome of the giant reed, Arundo donax.</title>
        <authorList>
            <person name="Barrero R.A."/>
            <person name="Guerrero F.D."/>
            <person name="Moolhuijzen P."/>
            <person name="Goolsby J.A."/>
            <person name="Tidwell J."/>
            <person name="Bellgard S.E."/>
            <person name="Bellgard M.I."/>
        </authorList>
    </citation>
    <scope>NUCLEOTIDE SEQUENCE</scope>
    <source>
        <tissue evidence="1">Shoot tissue taken approximately 20 cm above the soil surface</tissue>
    </source>
</reference>
<evidence type="ECO:0000313" key="1">
    <source>
        <dbReference type="EMBL" id="JAD21165.1"/>
    </source>
</evidence>